<feature type="binding site" evidence="10">
    <location>
        <position position="68"/>
    </location>
    <ligand>
        <name>Mg(2+)</name>
        <dbReference type="ChEBI" id="CHEBI:18420"/>
    </ligand>
</feature>
<keyword evidence="5 10" id="KW-0378">Hydrolase</keyword>
<dbReference type="Proteomes" id="UP000663505">
    <property type="component" value="Chromosome"/>
</dbReference>
<evidence type="ECO:0000256" key="10">
    <source>
        <dbReference type="HAMAP-Rule" id="MF_01405"/>
    </source>
</evidence>
<comment type="caution">
    <text evidence="10">Lacks conserved residue(s) required for the propagation of feature annotation.</text>
</comment>
<dbReference type="GO" id="GO:0009146">
    <property type="term" value="P:purine nucleoside triphosphate catabolic process"/>
    <property type="evidence" value="ECO:0007669"/>
    <property type="project" value="UniProtKB-UniRule"/>
</dbReference>
<dbReference type="FunFam" id="3.90.950.10:FF:000001">
    <property type="entry name" value="dITP/XTP pyrophosphatase"/>
    <property type="match status" value="1"/>
</dbReference>
<evidence type="ECO:0000256" key="8">
    <source>
        <dbReference type="ARBA" id="ARBA00051875"/>
    </source>
</evidence>
<name>A0A9X7VWS7_9BACL</name>
<dbReference type="Gene3D" id="3.90.950.10">
    <property type="match status" value="1"/>
</dbReference>
<dbReference type="KEGG" id="afx:JZ786_15530"/>
<dbReference type="HAMAP" id="MF_01405">
    <property type="entry name" value="Non_canon_purine_NTPase"/>
    <property type="match status" value="1"/>
</dbReference>
<dbReference type="InterPro" id="IPR002637">
    <property type="entry name" value="RdgB/HAM1"/>
</dbReference>
<dbReference type="InterPro" id="IPR020922">
    <property type="entry name" value="dITP/XTP_pyrophosphatase"/>
</dbReference>
<dbReference type="GO" id="GO:0036222">
    <property type="term" value="F:XTP diphosphatase activity"/>
    <property type="evidence" value="ECO:0007669"/>
    <property type="project" value="UniProtKB-UniRule"/>
</dbReference>
<dbReference type="GO" id="GO:0035870">
    <property type="term" value="F:dITP diphosphatase activity"/>
    <property type="evidence" value="ECO:0007669"/>
    <property type="project" value="UniProtKB-UniRule"/>
</dbReference>
<protein>
    <recommendedName>
        <fullName evidence="10">dITP/XTP pyrophosphatase</fullName>
        <ecNumber evidence="10">3.6.1.66</ecNumber>
    </recommendedName>
    <alternativeName>
        <fullName evidence="10">Non-canonical purine NTP pyrophosphatase</fullName>
    </alternativeName>
    <alternativeName>
        <fullName evidence="10">Non-standard purine NTP pyrophosphatase</fullName>
    </alternativeName>
    <alternativeName>
        <fullName evidence="10">Nucleoside-triphosphate diphosphatase</fullName>
    </alternativeName>
    <alternativeName>
        <fullName evidence="10">Nucleoside-triphosphate pyrophosphatase</fullName>
        <shortName evidence="10">NTPase</shortName>
    </alternativeName>
</protein>
<keyword evidence="7 10" id="KW-0546">Nucleotide metabolism</keyword>
<dbReference type="PANTHER" id="PTHR11067:SF9">
    <property type="entry name" value="INOSINE TRIPHOSPHATE PYROPHOSPHATASE"/>
    <property type="match status" value="1"/>
</dbReference>
<keyword evidence="4 10" id="KW-0547">Nucleotide-binding</keyword>
<dbReference type="AlphaFoldDB" id="A0A9X7VWS7"/>
<feature type="binding site" evidence="10">
    <location>
        <begin position="152"/>
        <end position="155"/>
    </location>
    <ligand>
        <name>substrate</name>
    </ligand>
</feature>
<dbReference type="GO" id="GO:0009117">
    <property type="term" value="P:nucleotide metabolic process"/>
    <property type="evidence" value="ECO:0007669"/>
    <property type="project" value="UniProtKB-KW"/>
</dbReference>
<feature type="binding site" evidence="10">
    <location>
        <begin position="8"/>
        <end position="13"/>
    </location>
    <ligand>
        <name>substrate</name>
    </ligand>
</feature>
<comment type="catalytic activity">
    <reaction evidence="9 10">
        <text>XTP + H2O = XMP + diphosphate + H(+)</text>
        <dbReference type="Rhea" id="RHEA:28610"/>
        <dbReference type="ChEBI" id="CHEBI:15377"/>
        <dbReference type="ChEBI" id="CHEBI:15378"/>
        <dbReference type="ChEBI" id="CHEBI:33019"/>
        <dbReference type="ChEBI" id="CHEBI:57464"/>
        <dbReference type="ChEBI" id="CHEBI:61314"/>
        <dbReference type="EC" id="3.6.1.66"/>
    </reaction>
</comment>
<dbReference type="RefSeq" id="WP_206655314.1">
    <property type="nucleotide sequence ID" value="NZ_CP071182.1"/>
</dbReference>
<dbReference type="EC" id="3.6.1.66" evidence="10"/>
<comment type="function">
    <text evidence="10">Pyrophosphatase that catalyzes the hydrolysis of nucleoside triphosphates to their monophosphate derivatives, with a high preference for the non-canonical purine nucleotides XTP (xanthosine triphosphate), dITP (deoxyinosine triphosphate) and ITP. Seems to function as a house-cleaning enzyme that removes non-canonical purine nucleotides from the nucleotide pool, thus preventing their incorporation into DNA/RNA and avoiding chromosomal lesions.</text>
</comment>
<evidence type="ECO:0000256" key="4">
    <source>
        <dbReference type="ARBA" id="ARBA00022741"/>
    </source>
</evidence>
<comment type="cofactor">
    <cofactor evidence="10">
        <name>Mg(2+)</name>
        <dbReference type="ChEBI" id="CHEBI:18420"/>
    </cofactor>
    <text evidence="10">Binds 1 Mg(2+) ion per subunit.</text>
</comment>
<comment type="catalytic activity">
    <reaction evidence="10">
        <text>ITP + H2O = IMP + diphosphate + H(+)</text>
        <dbReference type="Rhea" id="RHEA:29399"/>
        <dbReference type="ChEBI" id="CHEBI:15377"/>
        <dbReference type="ChEBI" id="CHEBI:15378"/>
        <dbReference type="ChEBI" id="CHEBI:33019"/>
        <dbReference type="ChEBI" id="CHEBI:58053"/>
        <dbReference type="ChEBI" id="CHEBI:61402"/>
        <dbReference type="EC" id="3.6.1.66"/>
    </reaction>
</comment>
<dbReference type="GO" id="GO:0036220">
    <property type="term" value="F:ITP diphosphatase activity"/>
    <property type="evidence" value="ECO:0007669"/>
    <property type="project" value="UniProtKB-UniRule"/>
</dbReference>
<keyword evidence="13" id="KW-1185">Reference proteome</keyword>
<dbReference type="GO" id="GO:0046872">
    <property type="term" value="F:metal ion binding"/>
    <property type="evidence" value="ECO:0007669"/>
    <property type="project" value="UniProtKB-KW"/>
</dbReference>
<evidence type="ECO:0000256" key="3">
    <source>
        <dbReference type="ARBA" id="ARBA00022723"/>
    </source>
</evidence>
<dbReference type="GO" id="GO:0005829">
    <property type="term" value="C:cytosol"/>
    <property type="evidence" value="ECO:0007669"/>
    <property type="project" value="TreeGrafter"/>
</dbReference>
<dbReference type="PANTHER" id="PTHR11067">
    <property type="entry name" value="INOSINE TRIPHOSPHATE PYROPHOSPHATASE/HAM1 PROTEIN"/>
    <property type="match status" value="1"/>
</dbReference>
<proteinExistence type="inferred from homology"/>
<evidence type="ECO:0000313" key="12">
    <source>
        <dbReference type="EMBL" id="QSO45942.1"/>
    </source>
</evidence>
<reference evidence="12 13" key="1">
    <citation type="submission" date="2021-02" db="EMBL/GenBank/DDBJ databases">
        <title>Alicyclobacillus curvatus sp. nov. and Alicyclobacillus mengziensis sp. nov., two acidophilic bacteria isolated from acid mine drainage.</title>
        <authorList>
            <person name="Huang Y."/>
        </authorList>
    </citation>
    <scope>NUCLEOTIDE SEQUENCE [LARGE SCALE GENOMIC DNA]</scope>
    <source>
        <strain evidence="12 13">S30H14</strain>
    </source>
</reference>
<evidence type="ECO:0000256" key="6">
    <source>
        <dbReference type="ARBA" id="ARBA00022842"/>
    </source>
</evidence>
<dbReference type="SUPFAM" id="SSF52972">
    <property type="entry name" value="ITPase-like"/>
    <property type="match status" value="1"/>
</dbReference>
<keyword evidence="6 10" id="KW-0460">Magnesium</keyword>
<dbReference type="InterPro" id="IPR029001">
    <property type="entry name" value="ITPase-like_fam"/>
</dbReference>
<feature type="active site" description="Proton acceptor" evidence="10">
    <location>
        <position position="68"/>
    </location>
</feature>
<gene>
    <name evidence="12" type="primary">rdgB</name>
    <name evidence="12" type="ORF">JZ786_15530</name>
</gene>
<feature type="binding site" evidence="10">
    <location>
        <position position="69"/>
    </location>
    <ligand>
        <name>substrate</name>
    </ligand>
</feature>
<feature type="binding site" evidence="10">
    <location>
        <begin position="180"/>
        <end position="181"/>
    </location>
    <ligand>
        <name>substrate</name>
    </ligand>
</feature>
<accession>A0A9X7VWS7</accession>
<dbReference type="EMBL" id="CP071182">
    <property type="protein sequence ID" value="QSO45942.1"/>
    <property type="molecule type" value="Genomic_DNA"/>
</dbReference>
<evidence type="ECO:0000256" key="5">
    <source>
        <dbReference type="ARBA" id="ARBA00022801"/>
    </source>
</evidence>
<evidence type="ECO:0000256" key="9">
    <source>
        <dbReference type="ARBA" id="ARBA00052017"/>
    </source>
</evidence>
<feature type="binding site" evidence="10">
    <location>
        <position position="175"/>
    </location>
    <ligand>
        <name>substrate</name>
    </ligand>
</feature>
<evidence type="ECO:0000313" key="13">
    <source>
        <dbReference type="Proteomes" id="UP000663505"/>
    </source>
</evidence>
<dbReference type="GO" id="GO:0000166">
    <property type="term" value="F:nucleotide binding"/>
    <property type="evidence" value="ECO:0007669"/>
    <property type="project" value="UniProtKB-KW"/>
</dbReference>
<evidence type="ECO:0000256" key="7">
    <source>
        <dbReference type="ARBA" id="ARBA00023080"/>
    </source>
</evidence>
<organism evidence="12 13">
    <name type="scientific">Alicyclobacillus mengziensis</name>
    <dbReference type="NCBI Taxonomy" id="2931921"/>
    <lineage>
        <taxon>Bacteria</taxon>
        <taxon>Bacillati</taxon>
        <taxon>Bacillota</taxon>
        <taxon>Bacilli</taxon>
        <taxon>Bacillales</taxon>
        <taxon>Alicyclobacillaceae</taxon>
        <taxon>Alicyclobacillus</taxon>
    </lineage>
</organism>
<evidence type="ECO:0000256" key="2">
    <source>
        <dbReference type="ARBA" id="ARBA00011738"/>
    </source>
</evidence>
<evidence type="ECO:0000256" key="1">
    <source>
        <dbReference type="ARBA" id="ARBA00008023"/>
    </source>
</evidence>
<comment type="subunit">
    <text evidence="2 10">Homodimer.</text>
</comment>
<comment type="similarity">
    <text evidence="1 10 11">Belongs to the HAM1 NTPase family.</text>
</comment>
<dbReference type="NCBIfam" id="TIGR00042">
    <property type="entry name" value="RdgB/HAM1 family non-canonical purine NTP pyrophosphatase"/>
    <property type="match status" value="1"/>
</dbReference>
<dbReference type="GO" id="GO:0017111">
    <property type="term" value="F:ribonucleoside triphosphate phosphatase activity"/>
    <property type="evidence" value="ECO:0007669"/>
    <property type="project" value="InterPro"/>
</dbReference>
<evidence type="ECO:0000256" key="11">
    <source>
        <dbReference type="RuleBase" id="RU003781"/>
    </source>
</evidence>
<keyword evidence="3 10" id="KW-0479">Metal-binding</keyword>
<comment type="catalytic activity">
    <reaction evidence="8 10">
        <text>dITP + H2O = dIMP + diphosphate + H(+)</text>
        <dbReference type="Rhea" id="RHEA:28342"/>
        <dbReference type="ChEBI" id="CHEBI:15377"/>
        <dbReference type="ChEBI" id="CHEBI:15378"/>
        <dbReference type="ChEBI" id="CHEBI:33019"/>
        <dbReference type="ChEBI" id="CHEBI:61194"/>
        <dbReference type="ChEBI" id="CHEBI:61382"/>
        <dbReference type="EC" id="3.6.1.66"/>
    </reaction>
</comment>
<dbReference type="Pfam" id="PF01725">
    <property type="entry name" value="Ham1p_like"/>
    <property type="match status" value="1"/>
</dbReference>
<sequence>MQTIVIASKNTHKINEFRQLLSPWDIEVKGLPQGVPDSPENGSTFEANAMEKAVFYATYVDDWVLADDSGLCVDALEGRPGVHSARYSGVHGDDAANREKVLRELAGYPGEQRTGSFACAIAVYHKRLAYGLVVRADVPGYITDSERGTGGFGYDPLFYVPPVRKTFAELSPEDKNQWSHRAKAVLMLMERWKGGEQDAPLCGE</sequence>
<dbReference type="CDD" id="cd00515">
    <property type="entry name" value="HAM1"/>
    <property type="match status" value="1"/>
</dbReference>